<feature type="non-terminal residue" evidence="3">
    <location>
        <position position="1"/>
    </location>
</feature>
<evidence type="ECO:0000313" key="3">
    <source>
        <dbReference type="EMBL" id="PZO78051.1"/>
    </source>
</evidence>
<keyword evidence="1" id="KW-0620">Polyamine biosynthesis</keyword>
<keyword evidence="2" id="KW-0472">Membrane</keyword>
<dbReference type="AlphaFoldDB" id="A0A2W5B506"/>
<protein>
    <recommendedName>
        <fullName evidence="5">Spermidine synthase</fullName>
    </recommendedName>
</protein>
<feature type="transmembrane region" description="Helical" evidence="2">
    <location>
        <begin position="39"/>
        <end position="57"/>
    </location>
</feature>
<name>A0A2W5B506_9BACT</name>
<feature type="transmembrane region" description="Helical" evidence="2">
    <location>
        <begin position="161"/>
        <end position="179"/>
    </location>
</feature>
<accession>A0A2W5B506</accession>
<organism evidence="3 4">
    <name type="scientific">Micavibrio aeruginosavorus</name>
    <dbReference type="NCBI Taxonomy" id="349221"/>
    <lineage>
        <taxon>Bacteria</taxon>
        <taxon>Pseudomonadati</taxon>
        <taxon>Bdellovibrionota</taxon>
        <taxon>Bdellovibrionia</taxon>
        <taxon>Bdellovibrionales</taxon>
        <taxon>Pseudobdellovibrionaceae</taxon>
        <taxon>Micavibrio</taxon>
    </lineage>
</organism>
<dbReference type="Gene3D" id="3.40.50.150">
    <property type="entry name" value="Vaccinia Virus protein VP39"/>
    <property type="match status" value="1"/>
</dbReference>
<sequence length="431" mass="47642">TDIASAPFLWIVPLTLYLATFIIAFSRSGERIMPVSRELTAYALCFVVLAFMIAHFSTTMIPLMLIHLAAFFLCALYCHSRLAAWKPAPAHLTQYFLLISFGGVLGGILNALVAPQLFTVPLEYPLVLSLVAFLLWHDAAHKPAIFTKFNMMDDRKKPQKLLALDLATIAVGLGGFVFVACSDNGMTRIIGAIGVLIYLIIMAPNRRVFAISCAASLLLFSPAVFKYEQSILDMQRNYFGVLKVAQQDKAHIFFHGTTIHGAQWFDGNNADKPVPTTYYSPGGPASDVFKNLSRHKGEQYVAALGMGVGSIACYSAPSRHFDFYEIDREVVKVAENTEYFTYLSGCGSPYSVILGDARNKIAQAQANRYDLIFVDTFSSDNIPVHMMTREAIALYLQKLKPEGVIAINISNRYLDLRPVIQAIANDLSIPV</sequence>
<evidence type="ECO:0000256" key="2">
    <source>
        <dbReference type="SAM" id="Phobius"/>
    </source>
</evidence>
<dbReference type="PANTHER" id="PTHR43317">
    <property type="entry name" value="THERMOSPERMINE SYNTHASE ACAULIS5"/>
    <property type="match status" value="1"/>
</dbReference>
<evidence type="ECO:0008006" key="5">
    <source>
        <dbReference type="Google" id="ProtNLM"/>
    </source>
</evidence>
<evidence type="ECO:0000313" key="4">
    <source>
        <dbReference type="Proteomes" id="UP000249557"/>
    </source>
</evidence>
<gene>
    <name evidence="3" type="ORF">DI626_12140</name>
</gene>
<dbReference type="PANTHER" id="PTHR43317:SF1">
    <property type="entry name" value="THERMOSPERMINE SYNTHASE ACAULIS5"/>
    <property type="match status" value="1"/>
</dbReference>
<dbReference type="EMBL" id="QFNK01000403">
    <property type="protein sequence ID" value="PZO78051.1"/>
    <property type="molecule type" value="Genomic_DNA"/>
</dbReference>
<keyword evidence="2" id="KW-1133">Transmembrane helix</keyword>
<feature type="transmembrane region" description="Helical" evidence="2">
    <location>
        <begin position="208"/>
        <end position="225"/>
    </location>
</feature>
<dbReference type="NCBIfam" id="NF037959">
    <property type="entry name" value="MFS_SpdSyn"/>
    <property type="match status" value="1"/>
</dbReference>
<dbReference type="SUPFAM" id="SSF53335">
    <property type="entry name" value="S-adenosyl-L-methionine-dependent methyltransferases"/>
    <property type="match status" value="1"/>
</dbReference>
<keyword evidence="2" id="KW-0812">Transmembrane</keyword>
<dbReference type="InterPro" id="IPR029063">
    <property type="entry name" value="SAM-dependent_MTases_sf"/>
</dbReference>
<evidence type="ECO:0000256" key="1">
    <source>
        <dbReference type="ARBA" id="ARBA00023115"/>
    </source>
</evidence>
<dbReference type="Proteomes" id="UP000249557">
    <property type="component" value="Unassembled WGS sequence"/>
</dbReference>
<feature type="transmembrane region" description="Helical" evidence="2">
    <location>
        <begin position="124"/>
        <end position="140"/>
    </location>
</feature>
<comment type="caution">
    <text evidence="3">The sequence shown here is derived from an EMBL/GenBank/DDBJ whole genome shotgun (WGS) entry which is preliminary data.</text>
</comment>
<feature type="transmembrane region" description="Helical" evidence="2">
    <location>
        <begin position="63"/>
        <end position="83"/>
    </location>
</feature>
<feature type="transmembrane region" description="Helical" evidence="2">
    <location>
        <begin position="95"/>
        <end position="118"/>
    </location>
</feature>
<dbReference type="GO" id="GO:0006596">
    <property type="term" value="P:polyamine biosynthetic process"/>
    <property type="evidence" value="ECO:0007669"/>
    <property type="project" value="UniProtKB-KW"/>
</dbReference>
<feature type="transmembrane region" description="Helical" evidence="2">
    <location>
        <begin position="185"/>
        <end position="201"/>
    </location>
</feature>
<proteinExistence type="predicted"/>
<reference evidence="3 4" key="1">
    <citation type="submission" date="2017-08" db="EMBL/GenBank/DDBJ databases">
        <title>Infants hospitalized years apart are colonized by the same room-sourced microbial strains.</title>
        <authorList>
            <person name="Brooks B."/>
            <person name="Olm M.R."/>
            <person name="Firek B.A."/>
            <person name="Baker R."/>
            <person name="Thomas B.C."/>
            <person name="Morowitz M.J."/>
            <person name="Banfield J.F."/>
        </authorList>
    </citation>
    <scope>NUCLEOTIDE SEQUENCE [LARGE SCALE GENOMIC DNA]</scope>
    <source>
        <strain evidence="3">S2_018_000_R2_104</strain>
    </source>
</reference>
<feature type="non-terminal residue" evidence="3">
    <location>
        <position position="431"/>
    </location>
</feature>
<feature type="transmembrane region" description="Helical" evidence="2">
    <location>
        <begin position="6"/>
        <end position="27"/>
    </location>
</feature>